<reference evidence="2 3" key="1">
    <citation type="journal article" date="2012" name="Nucleic Acids Res.">
        <title>Sequencing of the smallest Apicomplexan genome from the human pathogen Babesia microti.</title>
        <authorList>
            <person name="Cornillot E."/>
            <person name="Hadj-Kaddour K."/>
            <person name="Dassouli A."/>
            <person name="Noel B."/>
            <person name="Ranwez V."/>
            <person name="Vacherie B."/>
            <person name="Augagneur Y."/>
            <person name="Bres V."/>
            <person name="Duclos A."/>
            <person name="Randazzo S."/>
            <person name="Carcy B."/>
            <person name="Debierre-Grockiego F."/>
            <person name="Delbecq S."/>
            <person name="Moubri-Menage K."/>
            <person name="Shams-Eldin H."/>
            <person name="Usmani-Brown S."/>
            <person name="Bringaud F."/>
            <person name="Wincker P."/>
            <person name="Vivares C.P."/>
            <person name="Schwarz R.T."/>
            <person name="Schetters T.P."/>
            <person name="Krause P.J."/>
            <person name="Gorenflot A."/>
            <person name="Berry V."/>
            <person name="Barbe V."/>
            <person name="Ben Mamoun C."/>
        </authorList>
    </citation>
    <scope>NUCLEOTIDE SEQUENCE [LARGE SCALE GENOMIC DNA]</scope>
    <source>
        <strain evidence="2 3">RI</strain>
    </source>
</reference>
<reference evidence="2 3" key="3">
    <citation type="journal article" date="2016" name="Sci. Rep.">
        <title>Genome-wide diversity and gene expression profiling of Babesia microti isolates identify polymorphic genes that mediate host-pathogen interactions.</title>
        <authorList>
            <person name="Silva J.C."/>
            <person name="Cornillot E."/>
            <person name="McCracken C."/>
            <person name="Usmani-Brown S."/>
            <person name="Dwivedi A."/>
            <person name="Ifeonu O.O."/>
            <person name="Crabtree J."/>
            <person name="Gotia H.T."/>
            <person name="Virji A.Z."/>
            <person name="Reynes C."/>
            <person name="Colinge J."/>
            <person name="Kumar V."/>
            <person name="Lawres L."/>
            <person name="Pazzi J.E."/>
            <person name="Pablo J.V."/>
            <person name="Hung C."/>
            <person name="Brancato J."/>
            <person name="Kumari P."/>
            <person name="Orvis J."/>
            <person name="Tretina K."/>
            <person name="Chibucos M."/>
            <person name="Ott S."/>
            <person name="Sadzewicz L."/>
            <person name="Sengamalay N."/>
            <person name="Shetty A.C."/>
            <person name="Su Q."/>
            <person name="Tallon L."/>
            <person name="Fraser C.M."/>
            <person name="Frutos R."/>
            <person name="Molina D.M."/>
            <person name="Krause P.J."/>
            <person name="Ben Mamoun C."/>
        </authorList>
    </citation>
    <scope>NUCLEOTIDE SEQUENCE [LARGE SCALE GENOMIC DNA]</scope>
    <source>
        <strain evidence="2 3">RI</strain>
    </source>
</reference>
<dbReference type="OrthoDB" id="328372at2759"/>
<dbReference type="Proteomes" id="UP000002899">
    <property type="component" value="Chromosome IV"/>
</dbReference>
<feature type="transmembrane region" description="Helical" evidence="1">
    <location>
        <begin position="194"/>
        <end position="215"/>
    </location>
</feature>
<feature type="transmembrane region" description="Helical" evidence="1">
    <location>
        <begin position="118"/>
        <end position="144"/>
    </location>
</feature>
<accession>I7IS27</accession>
<evidence type="ECO:0000256" key="1">
    <source>
        <dbReference type="SAM" id="Phobius"/>
    </source>
</evidence>
<keyword evidence="1" id="KW-0472">Membrane</keyword>
<feature type="transmembrane region" description="Helical" evidence="1">
    <location>
        <begin position="34"/>
        <end position="53"/>
    </location>
</feature>
<dbReference type="InterPro" id="IPR021691">
    <property type="entry name" value="DUF3273"/>
</dbReference>
<gene>
    <name evidence="2" type="ORF">BmR1_04g05315</name>
</gene>
<sequence length="292" mass="32620">MYFTYVIRPGDAPESRKPQFEPIWEFLMNYNLRLGFVIQLTSYAILISSIYAGGKSPFGLLGFLRATVDSIGITPFSSVLFCHGGFIIGTLLIMAFIQMAEDDSSIKQSRGYRAGTKFILQATSFASVSWCLSLVTFLGATYYFDSEWLDEQIGVGSNWIIHFTSRVLDSFAMLCYAGGCFFLETYHSHGTNEIWGWICGAAYIATGTTELLALITYNTPNFSAFEYLHTLSFGISILVSCIWAFLFEPVSHLHDVKLNQSALRNEYYKSKNALAYYGPAVVTNNGEINITS</sequence>
<dbReference type="GeneID" id="24425706"/>
<keyword evidence="3" id="KW-1185">Reference proteome</keyword>
<feature type="transmembrane region" description="Helical" evidence="1">
    <location>
        <begin position="159"/>
        <end position="182"/>
    </location>
</feature>
<feature type="transmembrane region" description="Helical" evidence="1">
    <location>
        <begin position="227"/>
        <end position="247"/>
    </location>
</feature>
<keyword evidence="1" id="KW-1133">Transmembrane helix</keyword>
<protein>
    <submittedName>
        <fullName evidence="2">Glideosome associated protein with multiple membrane spans 1 (GAPM1)</fullName>
    </submittedName>
</protein>
<keyword evidence="1" id="KW-0812">Transmembrane</keyword>
<reference evidence="2 3" key="2">
    <citation type="journal article" date="2013" name="PLoS ONE">
        <title>Whole genome mapping and re-organization of the nuclear and mitochondrial genomes of Babesia microti isolates.</title>
        <authorList>
            <person name="Cornillot E."/>
            <person name="Dassouli A."/>
            <person name="Garg A."/>
            <person name="Pachikara N."/>
            <person name="Randazzo S."/>
            <person name="Depoix D."/>
            <person name="Carcy B."/>
            <person name="Delbecq S."/>
            <person name="Frutos R."/>
            <person name="Silva J.C."/>
            <person name="Sutton R."/>
            <person name="Krause P.J."/>
            <person name="Mamoun C.B."/>
        </authorList>
    </citation>
    <scope>NUCLEOTIDE SEQUENCE [LARGE SCALE GENOMIC DNA]</scope>
    <source>
        <strain evidence="2 3">RI</strain>
    </source>
</reference>
<dbReference type="RefSeq" id="XP_012649669.1">
    <property type="nucleotide sequence ID" value="XM_012794215.1"/>
</dbReference>
<dbReference type="VEuPathDB" id="PiroplasmaDB:BmR1_04g05315"/>
<dbReference type="Pfam" id="PF11677">
    <property type="entry name" value="DUF3273"/>
    <property type="match status" value="1"/>
</dbReference>
<proteinExistence type="predicted"/>
<dbReference type="AlphaFoldDB" id="I7IS27"/>
<evidence type="ECO:0000313" key="2">
    <source>
        <dbReference type="EMBL" id="CCF75261.1"/>
    </source>
</evidence>
<name>I7IS27_BABMR</name>
<evidence type="ECO:0000313" key="3">
    <source>
        <dbReference type="Proteomes" id="UP000002899"/>
    </source>
</evidence>
<organism evidence="2 3">
    <name type="scientific">Babesia microti (strain RI)</name>
    <dbReference type="NCBI Taxonomy" id="1133968"/>
    <lineage>
        <taxon>Eukaryota</taxon>
        <taxon>Sar</taxon>
        <taxon>Alveolata</taxon>
        <taxon>Apicomplexa</taxon>
        <taxon>Aconoidasida</taxon>
        <taxon>Piroplasmida</taxon>
        <taxon>Babesiidae</taxon>
        <taxon>Babesia</taxon>
    </lineage>
</organism>
<feature type="transmembrane region" description="Helical" evidence="1">
    <location>
        <begin position="73"/>
        <end position="97"/>
    </location>
</feature>
<dbReference type="EMBL" id="LN871599">
    <property type="protein sequence ID" value="CCF75261.1"/>
    <property type="molecule type" value="Genomic_DNA"/>
</dbReference>
<dbReference type="KEGG" id="bmic:BmR1_04g05315"/>